<evidence type="ECO:0000256" key="3">
    <source>
        <dbReference type="ARBA" id="ARBA00022729"/>
    </source>
</evidence>
<feature type="domain" description="Thioredoxin" evidence="11">
    <location>
        <begin position="1"/>
        <end position="122"/>
    </location>
</feature>
<dbReference type="OMA" id="FRQYKGS"/>
<dbReference type="Proteomes" id="UP000031668">
    <property type="component" value="Unassembled WGS sequence"/>
</dbReference>
<dbReference type="InterPro" id="IPR013766">
    <property type="entry name" value="Thioredoxin_domain"/>
</dbReference>
<feature type="transmembrane region" description="Helical" evidence="9">
    <location>
        <begin position="165"/>
        <end position="193"/>
    </location>
</feature>
<dbReference type="InterPro" id="IPR052454">
    <property type="entry name" value="TMX_domain-containing"/>
</dbReference>
<sequence length="231" mass="26344">MLGLLVALLHICATTTTGPLKLHSLNWKKIKSEEWLVKFYSNRCGACVHFQSEWRKLIETAHELNITVGFAEVDVDKELELSVRFLIQALPTIVFASHGKFYRYLGPREHAKILNFLNLRKSEDVKEMSKYMAPDSFLISLLAKMSILGLRIHEYYMVLIKDSKYPAWLIVSVAILFCIGAATLTIILIVQFLDLLYSWIFRKSVPRSKTTPTLISKADGDDKSQGHLKNA</sequence>
<dbReference type="SUPFAM" id="SSF52833">
    <property type="entry name" value="Thioredoxin-like"/>
    <property type="match status" value="1"/>
</dbReference>
<dbReference type="AlphaFoldDB" id="A0A0C2IG44"/>
<keyword evidence="8" id="KW-0676">Redox-active center</keyword>
<evidence type="ECO:0000259" key="11">
    <source>
        <dbReference type="PROSITE" id="PS51352"/>
    </source>
</evidence>
<dbReference type="GO" id="GO:0005789">
    <property type="term" value="C:endoplasmic reticulum membrane"/>
    <property type="evidence" value="ECO:0007669"/>
    <property type="project" value="UniProtKB-SubCell"/>
</dbReference>
<dbReference type="Pfam" id="PF00085">
    <property type="entry name" value="Thioredoxin"/>
    <property type="match status" value="1"/>
</dbReference>
<dbReference type="Gene3D" id="3.40.30.10">
    <property type="entry name" value="Glutaredoxin"/>
    <property type="match status" value="1"/>
</dbReference>
<keyword evidence="9" id="KW-0472">Membrane</keyword>
<evidence type="ECO:0000256" key="4">
    <source>
        <dbReference type="ARBA" id="ARBA00022824"/>
    </source>
</evidence>
<evidence type="ECO:0000256" key="9">
    <source>
        <dbReference type="SAM" id="Phobius"/>
    </source>
</evidence>
<evidence type="ECO:0000256" key="6">
    <source>
        <dbReference type="ARBA" id="ARBA00022989"/>
    </source>
</evidence>
<gene>
    <name evidence="12" type="ORF">RF11_10947</name>
</gene>
<dbReference type="OrthoDB" id="7869097at2759"/>
<evidence type="ECO:0000256" key="1">
    <source>
        <dbReference type="ARBA" id="ARBA00004389"/>
    </source>
</evidence>
<dbReference type="PROSITE" id="PS51352">
    <property type="entry name" value="THIOREDOXIN_2"/>
    <property type="match status" value="1"/>
</dbReference>
<protein>
    <submittedName>
        <fullName evidence="12">Thioredoxin-related transmembrane protein 1</fullName>
    </submittedName>
</protein>
<reference evidence="12 13" key="1">
    <citation type="journal article" date="2014" name="Genome Biol. Evol.">
        <title>The genome of the myxosporean Thelohanellus kitauei shows adaptations to nutrient acquisition within its fish host.</title>
        <authorList>
            <person name="Yang Y."/>
            <person name="Xiong J."/>
            <person name="Zhou Z."/>
            <person name="Huo F."/>
            <person name="Miao W."/>
            <person name="Ran C."/>
            <person name="Liu Y."/>
            <person name="Zhang J."/>
            <person name="Feng J."/>
            <person name="Wang M."/>
            <person name="Wang M."/>
            <person name="Wang L."/>
            <person name="Yao B."/>
        </authorList>
    </citation>
    <scope>NUCLEOTIDE SEQUENCE [LARGE SCALE GENOMIC DNA]</scope>
    <source>
        <strain evidence="12">Wuqing</strain>
    </source>
</reference>
<keyword evidence="3 10" id="KW-0732">Signal</keyword>
<keyword evidence="13" id="KW-1185">Reference proteome</keyword>
<evidence type="ECO:0000256" key="5">
    <source>
        <dbReference type="ARBA" id="ARBA00022982"/>
    </source>
</evidence>
<evidence type="ECO:0000256" key="2">
    <source>
        <dbReference type="ARBA" id="ARBA00022448"/>
    </source>
</evidence>
<evidence type="ECO:0000313" key="13">
    <source>
        <dbReference type="Proteomes" id="UP000031668"/>
    </source>
</evidence>
<keyword evidence="9 12" id="KW-0812">Transmembrane</keyword>
<organism evidence="12 13">
    <name type="scientific">Thelohanellus kitauei</name>
    <name type="common">Myxosporean</name>
    <dbReference type="NCBI Taxonomy" id="669202"/>
    <lineage>
        <taxon>Eukaryota</taxon>
        <taxon>Metazoa</taxon>
        <taxon>Cnidaria</taxon>
        <taxon>Myxozoa</taxon>
        <taxon>Myxosporea</taxon>
        <taxon>Bivalvulida</taxon>
        <taxon>Platysporina</taxon>
        <taxon>Myxobolidae</taxon>
        <taxon>Thelohanellus</taxon>
    </lineage>
</organism>
<dbReference type="EMBL" id="JWZT01004359">
    <property type="protein sequence ID" value="KII64279.1"/>
    <property type="molecule type" value="Genomic_DNA"/>
</dbReference>
<dbReference type="PANTHER" id="PTHR46107">
    <property type="entry name" value="DUMPY: SHORTER THAN WILD-TYPE"/>
    <property type="match status" value="1"/>
</dbReference>
<comment type="subcellular location">
    <subcellularLocation>
        <location evidence="1">Endoplasmic reticulum membrane</location>
        <topology evidence="1">Single-pass membrane protein</topology>
    </subcellularLocation>
</comment>
<feature type="chain" id="PRO_5002166948" evidence="10">
    <location>
        <begin position="18"/>
        <end position="231"/>
    </location>
</feature>
<keyword evidence="7" id="KW-1015">Disulfide bond</keyword>
<dbReference type="InterPro" id="IPR036249">
    <property type="entry name" value="Thioredoxin-like_sf"/>
</dbReference>
<comment type="caution">
    <text evidence="12">The sequence shown here is derived from an EMBL/GenBank/DDBJ whole genome shotgun (WGS) entry which is preliminary data.</text>
</comment>
<dbReference type="GO" id="GO:0015036">
    <property type="term" value="F:disulfide oxidoreductase activity"/>
    <property type="evidence" value="ECO:0007669"/>
    <property type="project" value="TreeGrafter"/>
</dbReference>
<keyword evidence="2" id="KW-0813">Transport</keyword>
<evidence type="ECO:0000256" key="8">
    <source>
        <dbReference type="ARBA" id="ARBA00023284"/>
    </source>
</evidence>
<keyword evidence="5" id="KW-0249">Electron transport</keyword>
<evidence type="ECO:0000313" key="12">
    <source>
        <dbReference type="EMBL" id="KII64279.1"/>
    </source>
</evidence>
<keyword evidence="6 9" id="KW-1133">Transmembrane helix</keyword>
<feature type="signal peptide" evidence="10">
    <location>
        <begin position="1"/>
        <end position="17"/>
    </location>
</feature>
<dbReference type="PANTHER" id="PTHR46107:SF3">
    <property type="entry name" value="THIOREDOXIN DOMAIN-CONTAINING PROTEIN"/>
    <property type="match status" value="1"/>
</dbReference>
<name>A0A0C2IG44_THEKT</name>
<evidence type="ECO:0000256" key="7">
    <source>
        <dbReference type="ARBA" id="ARBA00023157"/>
    </source>
</evidence>
<evidence type="ECO:0000256" key="10">
    <source>
        <dbReference type="SAM" id="SignalP"/>
    </source>
</evidence>
<accession>A0A0C2IG44</accession>
<feature type="transmembrane region" description="Helical" evidence="9">
    <location>
        <begin position="136"/>
        <end position="153"/>
    </location>
</feature>
<proteinExistence type="predicted"/>
<keyword evidence="4" id="KW-0256">Endoplasmic reticulum</keyword>